<evidence type="ECO:0008006" key="3">
    <source>
        <dbReference type="Google" id="ProtNLM"/>
    </source>
</evidence>
<dbReference type="EMBL" id="FONY01000004">
    <property type="protein sequence ID" value="SFE61970.1"/>
    <property type="molecule type" value="Genomic_DNA"/>
</dbReference>
<dbReference type="OrthoDB" id="9773381at2"/>
<dbReference type="RefSeq" id="WP_091539792.1">
    <property type="nucleotide sequence ID" value="NZ_FONY01000004.1"/>
</dbReference>
<reference evidence="1 2" key="1">
    <citation type="submission" date="2016-10" db="EMBL/GenBank/DDBJ databases">
        <authorList>
            <person name="de Groot N.N."/>
        </authorList>
    </citation>
    <scope>NUCLEOTIDE SEQUENCE [LARGE SCALE GENOMIC DNA]</scope>
    <source>
        <strain>GEY</strain>
        <strain evidence="2">DSM 9560</strain>
    </source>
</reference>
<evidence type="ECO:0000313" key="1">
    <source>
        <dbReference type="EMBL" id="SFE61970.1"/>
    </source>
</evidence>
<protein>
    <recommendedName>
        <fullName evidence="3">DUF4835 domain-containing protein</fullName>
    </recommendedName>
</protein>
<dbReference type="Proteomes" id="UP000199513">
    <property type="component" value="Unassembled WGS sequence"/>
</dbReference>
<gene>
    <name evidence="1" type="ORF">SAMN04488541_100427</name>
</gene>
<proteinExistence type="predicted"/>
<keyword evidence="2" id="KW-1185">Reference proteome</keyword>
<dbReference type="Pfam" id="PF16119">
    <property type="entry name" value="DUF4835"/>
    <property type="match status" value="1"/>
</dbReference>
<name>A0A1I2C2Z3_9BACT</name>
<dbReference type="STRING" id="1003.SAMN04488541_100427"/>
<sequence length="304" mass="34849">MNRFVANFYIIICLLCLFSLSISKAQELRCNVIINDQQVATQERQIITQMRDAISQFMNTTEWTTDKYREFERIKCNIFITLGGDSDVTQGRYTATVQIQSSRPIYGTDLESPLLTFFDRSFAFEYQPSQPLIFAENANTTNLTAMLAYYAYVILAMDYDSFANLGGNVVLPRILNILNNSQQANYAGWSAGDTRNRYWLSENLNNPQFSPFREGMYQYHRLAMDNFTKDPEGSRKKIVEVLQKIKQVNQVRPNAILINAFFDAKSDELLNIFSEGDPSTIKQAVDLLVSIDPTNSSKYRSLIK</sequence>
<organism evidence="1 2">
    <name type="scientific">Thermoflexibacter ruber</name>
    <dbReference type="NCBI Taxonomy" id="1003"/>
    <lineage>
        <taxon>Bacteria</taxon>
        <taxon>Pseudomonadati</taxon>
        <taxon>Bacteroidota</taxon>
        <taxon>Cytophagia</taxon>
        <taxon>Cytophagales</taxon>
        <taxon>Thermoflexibacteraceae</taxon>
        <taxon>Thermoflexibacter</taxon>
    </lineage>
</organism>
<dbReference type="AlphaFoldDB" id="A0A1I2C2Z3"/>
<evidence type="ECO:0000313" key="2">
    <source>
        <dbReference type="Proteomes" id="UP000199513"/>
    </source>
</evidence>
<accession>A0A1I2C2Z3</accession>
<dbReference type="InterPro" id="IPR032274">
    <property type="entry name" value="DUF4835"/>
</dbReference>